<feature type="domain" description="Transglutaminase-like" evidence="1">
    <location>
        <begin position="159"/>
        <end position="219"/>
    </location>
</feature>
<comment type="caution">
    <text evidence="2">The sequence shown here is derived from an EMBL/GenBank/DDBJ whole genome shotgun (WGS) entry which is preliminary data.</text>
</comment>
<dbReference type="InterPro" id="IPR048930">
    <property type="entry name" value="Bact_transglu_N_2"/>
</dbReference>
<dbReference type="InterPro" id="IPR002931">
    <property type="entry name" value="Transglutaminase-like"/>
</dbReference>
<dbReference type="Gene3D" id="3.10.620.30">
    <property type="match status" value="1"/>
</dbReference>
<dbReference type="Proteomes" id="UP001597510">
    <property type="component" value="Unassembled WGS sequence"/>
</dbReference>
<evidence type="ECO:0000313" key="2">
    <source>
        <dbReference type="EMBL" id="MFD2522049.1"/>
    </source>
</evidence>
<evidence type="ECO:0000313" key="3">
    <source>
        <dbReference type="Proteomes" id="UP001597510"/>
    </source>
</evidence>
<sequence>MKLAISCQLDYEIEQNTPLILMLRPRSGSGQWIIKEEYLLEPSVPVSEYTDLYGNLCQRLFTPQGSFTIKTSAVVEVTEQIDVDFSANFVPVQELPDESLIYLLPSRYCESDKMGNLVTTIVKDTQTGYEQVETIRQWIYENIRYEYGYSNASTSAQNTSEGRVGVCRDFSHLGVALCRSINIPARFVVGYLHELKPMDLHAWFEAYLGGRWYTFDATQTEPKGNRVVLAYGRDAADVALATQFGNMELVSMFVNVEQAQE</sequence>
<dbReference type="RefSeq" id="WP_340239807.1">
    <property type="nucleotide sequence ID" value="NZ_JBBEWC010000015.1"/>
</dbReference>
<proteinExistence type="predicted"/>
<dbReference type="PANTHER" id="PTHR33490">
    <property type="entry name" value="BLR5614 PROTEIN-RELATED"/>
    <property type="match status" value="1"/>
</dbReference>
<evidence type="ECO:0000259" key="1">
    <source>
        <dbReference type="SMART" id="SM00460"/>
    </source>
</evidence>
<keyword evidence="3" id="KW-1185">Reference proteome</keyword>
<dbReference type="Pfam" id="PF21295">
    <property type="entry name" value="Bact_transglu_N_2"/>
    <property type="match status" value="1"/>
</dbReference>
<accession>A0ABW5JA23</accession>
<organism evidence="2 3">
    <name type="scientific">Emticicia soli</name>
    <dbReference type="NCBI Taxonomy" id="2027878"/>
    <lineage>
        <taxon>Bacteria</taxon>
        <taxon>Pseudomonadati</taxon>
        <taxon>Bacteroidota</taxon>
        <taxon>Cytophagia</taxon>
        <taxon>Cytophagales</taxon>
        <taxon>Leadbetterellaceae</taxon>
        <taxon>Emticicia</taxon>
    </lineage>
</organism>
<dbReference type="SUPFAM" id="SSF54001">
    <property type="entry name" value="Cysteine proteinases"/>
    <property type="match status" value="1"/>
</dbReference>
<dbReference type="Pfam" id="PF01841">
    <property type="entry name" value="Transglut_core"/>
    <property type="match status" value="1"/>
</dbReference>
<dbReference type="EMBL" id="JBHULC010000012">
    <property type="protein sequence ID" value="MFD2522049.1"/>
    <property type="molecule type" value="Genomic_DNA"/>
</dbReference>
<dbReference type="Gene3D" id="2.60.40.2250">
    <property type="match status" value="1"/>
</dbReference>
<dbReference type="SMART" id="SM00460">
    <property type="entry name" value="TGc"/>
    <property type="match status" value="1"/>
</dbReference>
<name>A0ABW5JA23_9BACT</name>
<protein>
    <submittedName>
        <fullName evidence="2">Transglutaminase domain-containing protein</fullName>
    </submittedName>
</protein>
<dbReference type="InterPro" id="IPR038765">
    <property type="entry name" value="Papain-like_cys_pep_sf"/>
</dbReference>
<reference evidence="3" key="1">
    <citation type="journal article" date="2019" name="Int. J. Syst. Evol. Microbiol.">
        <title>The Global Catalogue of Microorganisms (GCM) 10K type strain sequencing project: providing services to taxonomists for standard genome sequencing and annotation.</title>
        <authorList>
            <consortium name="The Broad Institute Genomics Platform"/>
            <consortium name="The Broad Institute Genome Sequencing Center for Infectious Disease"/>
            <person name="Wu L."/>
            <person name="Ma J."/>
        </authorList>
    </citation>
    <scope>NUCLEOTIDE SEQUENCE [LARGE SCALE GENOMIC DNA]</scope>
    <source>
        <strain evidence="3">KCTC 52344</strain>
    </source>
</reference>
<gene>
    <name evidence="2" type="ORF">ACFSR2_14210</name>
</gene>
<dbReference type="PANTHER" id="PTHR33490:SF12">
    <property type="entry name" value="BLL5557 PROTEIN"/>
    <property type="match status" value="1"/>
</dbReference>